<feature type="region of interest" description="Disordered" evidence="1">
    <location>
        <begin position="23"/>
        <end position="62"/>
    </location>
</feature>
<name>A0AAE1EY84_PETCI</name>
<dbReference type="EMBL" id="JAWQEG010003989">
    <property type="protein sequence ID" value="KAK3863585.1"/>
    <property type="molecule type" value="Genomic_DNA"/>
</dbReference>
<comment type="caution">
    <text evidence="2">The sequence shown here is derived from an EMBL/GenBank/DDBJ whole genome shotgun (WGS) entry which is preliminary data.</text>
</comment>
<dbReference type="AlphaFoldDB" id="A0AAE1EY84"/>
<reference evidence="2" key="1">
    <citation type="submission" date="2023-10" db="EMBL/GenBank/DDBJ databases">
        <title>Genome assemblies of two species of porcelain crab, Petrolisthes cinctipes and Petrolisthes manimaculis (Anomura: Porcellanidae).</title>
        <authorList>
            <person name="Angst P."/>
        </authorList>
    </citation>
    <scope>NUCLEOTIDE SEQUENCE</scope>
    <source>
        <strain evidence="2">PB745_01</strain>
        <tissue evidence="2">Gill</tissue>
    </source>
</reference>
<gene>
    <name evidence="2" type="ORF">Pcinc_030662</name>
</gene>
<organism evidence="2 3">
    <name type="scientific">Petrolisthes cinctipes</name>
    <name type="common">Flat porcelain crab</name>
    <dbReference type="NCBI Taxonomy" id="88211"/>
    <lineage>
        <taxon>Eukaryota</taxon>
        <taxon>Metazoa</taxon>
        <taxon>Ecdysozoa</taxon>
        <taxon>Arthropoda</taxon>
        <taxon>Crustacea</taxon>
        <taxon>Multicrustacea</taxon>
        <taxon>Malacostraca</taxon>
        <taxon>Eumalacostraca</taxon>
        <taxon>Eucarida</taxon>
        <taxon>Decapoda</taxon>
        <taxon>Pleocyemata</taxon>
        <taxon>Anomura</taxon>
        <taxon>Galatheoidea</taxon>
        <taxon>Porcellanidae</taxon>
        <taxon>Petrolisthes</taxon>
    </lineage>
</organism>
<feature type="compositionally biased region" description="Acidic residues" evidence="1">
    <location>
        <begin position="37"/>
        <end position="50"/>
    </location>
</feature>
<evidence type="ECO:0000256" key="1">
    <source>
        <dbReference type="SAM" id="MobiDB-lite"/>
    </source>
</evidence>
<evidence type="ECO:0000313" key="3">
    <source>
        <dbReference type="Proteomes" id="UP001286313"/>
    </source>
</evidence>
<accession>A0AAE1EY84</accession>
<protein>
    <submittedName>
        <fullName evidence="2">Uncharacterized protein</fullName>
    </submittedName>
</protein>
<dbReference type="Proteomes" id="UP001286313">
    <property type="component" value="Unassembled WGS sequence"/>
</dbReference>
<keyword evidence="3" id="KW-1185">Reference proteome</keyword>
<proteinExistence type="predicted"/>
<evidence type="ECO:0000313" key="2">
    <source>
        <dbReference type="EMBL" id="KAK3863585.1"/>
    </source>
</evidence>
<sequence>MQEEERPNYTLSRLKERLTHLLQTLEEEEEERKREDERDEEEEETEEEMQQDYPILPHKQTGQGRIDPIIKFIRGKSPSSDHYLLSTVHNEDLSMVLRQANESIVLGAERWWKQERLKLRGGLARWTVRGGGGDGIVVVVK</sequence>